<dbReference type="EMBL" id="JAEPRB010000277">
    <property type="protein sequence ID" value="KAG2217731.1"/>
    <property type="molecule type" value="Genomic_DNA"/>
</dbReference>
<reference evidence="8 9" key="1">
    <citation type="submission" date="2020-12" db="EMBL/GenBank/DDBJ databases">
        <title>Metabolic potential, ecology and presence of endohyphal bacteria is reflected in genomic diversity of Mucoromycotina.</title>
        <authorList>
            <person name="Muszewska A."/>
            <person name="Okrasinska A."/>
            <person name="Steczkiewicz K."/>
            <person name="Drgas O."/>
            <person name="Orlowska M."/>
            <person name="Perlinska-Lenart U."/>
            <person name="Aleksandrzak-Piekarczyk T."/>
            <person name="Szatraj K."/>
            <person name="Zielenkiewicz U."/>
            <person name="Pilsyk S."/>
            <person name="Malc E."/>
            <person name="Mieczkowski P."/>
            <person name="Kruszewska J.S."/>
            <person name="Biernat P."/>
            <person name="Pawlowska J."/>
        </authorList>
    </citation>
    <scope>NUCLEOTIDE SEQUENCE [LARGE SCALE GENOMIC DNA]</scope>
    <source>
        <strain evidence="8 9">CBS 142.35</strain>
    </source>
</reference>
<keyword evidence="9" id="KW-1185">Reference proteome</keyword>
<dbReference type="CDD" id="cd00078">
    <property type="entry name" value="HECTc"/>
    <property type="match status" value="1"/>
</dbReference>
<keyword evidence="3" id="KW-0808">Transferase</keyword>
<dbReference type="InterPro" id="IPR000569">
    <property type="entry name" value="HECT_dom"/>
</dbReference>
<feature type="region of interest" description="Disordered" evidence="6">
    <location>
        <begin position="1"/>
        <end position="21"/>
    </location>
</feature>
<dbReference type="SMART" id="SM00119">
    <property type="entry name" value="HECTc"/>
    <property type="match status" value="1"/>
</dbReference>
<keyword evidence="4 5" id="KW-0833">Ubl conjugation pathway</keyword>
<dbReference type="PROSITE" id="PS50237">
    <property type="entry name" value="HECT"/>
    <property type="match status" value="1"/>
</dbReference>
<dbReference type="Pfam" id="PF00632">
    <property type="entry name" value="HECT"/>
    <property type="match status" value="1"/>
</dbReference>
<evidence type="ECO:0000259" key="7">
    <source>
        <dbReference type="PROSITE" id="PS50237"/>
    </source>
</evidence>
<name>A0A8H7VC49_9FUNG</name>
<evidence type="ECO:0000256" key="3">
    <source>
        <dbReference type="ARBA" id="ARBA00022679"/>
    </source>
</evidence>
<dbReference type="EC" id="2.3.2.26" evidence="2"/>
<gene>
    <name evidence="8" type="ORF">INT45_001274</name>
</gene>
<evidence type="ECO:0000313" key="8">
    <source>
        <dbReference type="EMBL" id="KAG2217731.1"/>
    </source>
</evidence>
<dbReference type="InterPro" id="IPR044611">
    <property type="entry name" value="E3A/B/C-like"/>
</dbReference>
<feature type="active site" description="Glycyl thioester intermediate" evidence="5">
    <location>
        <position position="1123"/>
    </location>
</feature>
<evidence type="ECO:0000256" key="4">
    <source>
        <dbReference type="ARBA" id="ARBA00022786"/>
    </source>
</evidence>
<dbReference type="InterPro" id="IPR035983">
    <property type="entry name" value="Hect_E3_ubiquitin_ligase"/>
</dbReference>
<dbReference type="SUPFAM" id="SSF56204">
    <property type="entry name" value="Hect, E3 ligase catalytic domain"/>
    <property type="match status" value="1"/>
</dbReference>
<dbReference type="GO" id="GO:0061630">
    <property type="term" value="F:ubiquitin protein ligase activity"/>
    <property type="evidence" value="ECO:0007669"/>
    <property type="project" value="UniProtKB-EC"/>
</dbReference>
<organism evidence="8 9">
    <name type="scientific">Circinella minor</name>
    <dbReference type="NCBI Taxonomy" id="1195481"/>
    <lineage>
        <taxon>Eukaryota</taxon>
        <taxon>Fungi</taxon>
        <taxon>Fungi incertae sedis</taxon>
        <taxon>Mucoromycota</taxon>
        <taxon>Mucoromycotina</taxon>
        <taxon>Mucoromycetes</taxon>
        <taxon>Mucorales</taxon>
        <taxon>Lichtheimiaceae</taxon>
        <taxon>Circinella</taxon>
    </lineage>
</organism>
<sequence length="1135" mass="130783">MFTPNDKEKKAFIERTKAQRQKRETERLEKERLVKQENAARILQRWWQRQIRIRQATKECWKTWDELLLHTQTLVDCFRVAGIYCLLCRQHPLKNNRKRLTDMCKCLTKKFITIIDNDNGDKKHQQLTYFALLVDSRYSDKALKYLCTILNQCLDVVCESSMNTHHQQEMYLTGTELNTLLQFLNPKVYQQTNRFLDDKQHLLSDPVSILTMAAQTVFDECLLKFNIRDPTIVRVQRILKLEHKSNKYSAGVFSSDDGKMIRAMQLWLTTITRLCLFPIEFFSSSNGNNNNNNNNERRQQQAIQFICTNILSVPLLPSMINSMMSSHLMKLVGIADIYAEITTTNNSKRRYVDRTMIEIMLSGNGCIFLLGNLIYMAQQLQQQDTSMIVTMTNILIEAAQTYFSERQIQPYTNYHPLFKWSSSTWGNSIDTLVFEKVLHSQIEYLWSRTFMDQIFSDILDFDNGNGHATSLSKATTTAKGTDGIKSRLLFKKKKQEDHITIVDGKQHSQLAEFSMDIEAIFSMYLTLSSLLATQRKEIINRIAFTPRLMPQLWRLMNTFGPRGQMSIYLDAARRQQNDEDLEKEPLIKILKVFCEACSLVFLTLDDTDIFENEHPFSVQDLIKLGGFLNTFYFALLQQQQQQQEQSKDNISVSTTTVALASLPASVKSFRAAHRLLLQIYDLDVRHPYCPKDHWLLVSDPSMTKSALLALFNPSKQPAVQPFLDRLRQGDPVPLRILQLMPHTVPFNTRLTVFRDWVALDQANLMTASSRALRVRRQNVLEDGYRGLGGLPPSGWKGNIRVKFINELGMEEAGIDQGGPFKDFVSLLVEEVFKPSVGLFSATSTNNMCYPASTSYIQGPRHIELFEFIGKVIGKAVYEGILLDVQFASFFLAKLLGRNVFLEELREMDEDVWRNLIFLKRYDGCVEDLGLYFTTDEEAFGTVTSHELKYRGGSIAVTNENRIEYIYRMADYKLNQQTREQTRAFIRGFRTVISENWIKVFSPPELQRVISGEDTDFDVTDLRQHTVYQNGYFDHHPIIRTLWQIVDEFSSDEKRAFLKFVTSCPKPPLGGFDYLQPPFTIRMVSVDPEANQQGNLDGLGLVKTLFKVGNTGGAKGRLPSSSTCFNLLKLPGKYYQ</sequence>
<evidence type="ECO:0000256" key="2">
    <source>
        <dbReference type="ARBA" id="ARBA00012485"/>
    </source>
</evidence>
<dbReference type="GO" id="GO:0006511">
    <property type="term" value="P:ubiquitin-dependent protein catabolic process"/>
    <property type="evidence" value="ECO:0007669"/>
    <property type="project" value="TreeGrafter"/>
</dbReference>
<dbReference type="Proteomes" id="UP000646827">
    <property type="component" value="Unassembled WGS sequence"/>
</dbReference>
<dbReference type="Gene3D" id="3.30.2410.10">
    <property type="entry name" value="Hect, E3 ligase catalytic domain"/>
    <property type="match status" value="1"/>
</dbReference>
<evidence type="ECO:0000313" key="9">
    <source>
        <dbReference type="Proteomes" id="UP000646827"/>
    </source>
</evidence>
<proteinExistence type="predicted"/>
<dbReference type="Gene3D" id="3.30.2160.10">
    <property type="entry name" value="Hect, E3 ligase catalytic domain"/>
    <property type="match status" value="1"/>
</dbReference>
<dbReference type="Gene3D" id="3.90.1750.10">
    <property type="entry name" value="Hect, E3 ligase catalytic domains"/>
    <property type="match status" value="1"/>
</dbReference>
<evidence type="ECO:0000256" key="6">
    <source>
        <dbReference type="SAM" id="MobiDB-lite"/>
    </source>
</evidence>
<evidence type="ECO:0000256" key="1">
    <source>
        <dbReference type="ARBA" id="ARBA00000885"/>
    </source>
</evidence>
<feature type="domain" description="HECT" evidence="7">
    <location>
        <begin position="791"/>
        <end position="1130"/>
    </location>
</feature>
<comment type="caution">
    <text evidence="8">The sequence shown here is derived from an EMBL/GenBank/DDBJ whole genome shotgun (WGS) entry which is preliminary data.</text>
</comment>
<dbReference type="OrthoDB" id="423283at2759"/>
<dbReference type="PANTHER" id="PTHR45700">
    <property type="entry name" value="UBIQUITIN-PROTEIN LIGASE E3C"/>
    <property type="match status" value="1"/>
</dbReference>
<accession>A0A8H7VC49</accession>
<protein>
    <recommendedName>
        <fullName evidence="2">HECT-type E3 ubiquitin transferase</fullName>
        <ecNumber evidence="2">2.3.2.26</ecNumber>
    </recommendedName>
</protein>
<dbReference type="AlphaFoldDB" id="A0A8H7VC49"/>
<dbReference type="FunFam" id="3.30.2160.10:FF:000002">
    <property type="entry name" value="Putative Ubiquitin-protein ligase E3C"/>
    <property type="match status" value="1"/>
</dbReference>
<evidence type="ECO:0000256" key="5">
    <source>
        <dbReference type="PROSITE-ProRule" id="PRU00104"/>
    </source>
</evidence>
<comment type="catalytic activity">
    <reaction evidence="1">
        <text>S-ubiquitinyl-[E2 ubiquitin-conjugating enzyme]-L-cysteine + [acceptor protein]-L-lysine = [E2 ubiquitin-conjugating enzyme]-L-cysteine + N(6)-ubiquitinyl-[acceptor protein]-L-lysine.</text>
        <dbReference type="EC" id="2.3.2.26"/>
    </reaction>
</comment>
<dbReference type="GO" id="GO:0000209">
    <property type="term" value="P:protein polyubiquitination"/>
    <property type="evidence" value="ECO:0007669"/>
    <property type="project" value="InterPro"/>
</dbReference>
<dbReference type="PANTHER" id="PTHR45700:SF3">
    <property type="entry name" value="UBIQUITIN-PROTEIN LIGASE E3B"/>
    <property type="match status" value="1"/>
</dbReference>